<dbReference type="InterPro" id="IPR036291">
    <property type="entry name" value="NAD(P)-bd_dom_sf"/>
</dbReference>
<sequence length="259" mass="28067">MSTAVSASYRVLVAGSTGACGQAIVQELATAPKCREVLALCRRNVSFPRSDSSKVRLIVLEDFNDLVVEPERRRNKECPLWGLTEVDAAVCALGTTMKDAGGSQEAFRRVDHDYVCGFVKTAIGCGARRIALVSSSGASARSAFFYMRVKGETEDEVQRLCNEHGVALHVLRPAMLLTPPRTSGSRRLAENLAQRIVKTLRLSMGGSLAVSVAQVARTVRVALEEDPTTMAQAYGAQERASQTWVYPSRTIYRLGLGTA</sequence>
<dbReference type="Proteomes" id="UP000530660">
    <property type="component" value="Unassembled WGS sequence"/>
</dbReference>
<dbReference type="AlphaFoldDB" id="A0A7J7IFU8"/>
<dbReference type="PANTHER" id="PTHR14097:SF7">
    <property type="entry name" value="OXIDOREDUCTASE HTATIP2"/>
    <property type="match status" value="1"/>
</dbReference>
<accession>A0A7J7IFU8</accession>
<reference evidence="1 2" key="1">
    <citation type="journal article" date="2020" name="J. Phycol.">
        <title>Comparative genome analysis reveals Cyanidiococcus gen. nov., a new extremophilic red algal genus sister to Cyanidioschyzon (Cyanidioschyzonaceae, Rhodophyta).</title>
        <authorList>
            <person name="Liu S.-L."/>
            <person name="Chiang Y.-R."/>
            <person name="Yoon H.S."/>
            <person name="Fu H.-Y."/>
        </authorList>
    </citation>
    <scope>NUCLEOTIDE SEQUENCE [LARGE SCALE GENOMIC DNA]</scope>
    <source>
        <strain evidence="1 2">THAL066</strain>
    </source>
</reference>
<evidence type="ECO:0000313" key="2">
    <source>
        <dbReference type="Proteomes" id="UP000530660"/>
    </source>
</evidence>
<dbReference type="EMBL" id="VWRR01000012">
    <property type="protein sequence ID" value="KAF6001953.1"/>
    <property type="molecule type" value="Genomic_DNA"/>
</dbReference>
<dbReference type="SUPFAM" id="SSF51735">
    <property type="entry name" value="NAD(P)-binding Rossmann-fold domains"/>
    <property type="match status" value="1"/>
</dbReference>
<name>A0A7J7IFU8_9RHOD</name>
<dbReference type="PANTHER" id="PTHR14097">
    <property type="entry name" value="OXIDOREDUCTASE HTATIP2"/>
    <property type="match status" value="1"/>
</dbReference>
<gene>
    <name evidence="1" type="primary">HTATIP2</name>
    <name evidence="1" type="ORF">F1559_002153</name>
</gene>
<dbReference type="OrthoDB" id="430436at2759"/>
<dbReference type="Gene3D" id="3.40.50.720">
    <property type="entry name" value="NAD(P)-binding Rossmann-like Domain"/>
    <property type="match status" value="1"/>
</dbReference>
<protein>
    <submittedName>
        <fullName evidence="1">Oxidoreductase htatip2</fullName>
    </submittedName>
</protein>
<evidence type="ECO:0000313" key="1">
    <source>
        <dbReference type="EMBL" id="KAF6001953.1"/>
    </source>
</evidence>
<organism evidence="1 2">
    <name type="scientific">Cyanidiococcus yangmingshanensis</name>
    <dbReference type="NCBI Taxonomy" id="2690220"/>
    <lineage>
        <taxon>Eukaryota</taxon>
        <taxon>Rhodophyta</taxon>
        <taxon>Bangiophyceae</taxon>
        <taxon>Cyanidiales</taxon>
        <taxon>Cyanidiaceae</taxon>
        <taxon>Cyanidiococcus</taxon>
    </lineage>
</organism>
<proteinExistence type="predicted"/>
<keyword evidence="2" id="KW-1185">Reference proteome</keyword>
<comment type="caution">
    <text evidence="1">The sequence shown here is derived from an EMBL/GenBank/DDBJ whole genome shotgun (WGS) entry which is preliminary data.</text>
</comment>